<name>A0A919FUP3_9ACTN</name>
<reference evidence="1" key="2">
    <citation type="submission" date="2020-09" db="EMBL/GenBank/DDBJ databases">
        <authorList>
            <person name="Sun Q."/>
            <person name="Ohkuma M."/>
        </authorList>
    </citation>
    <scope>NUCLEOTIDE SEQUENCE</scope>
    <source>
        <strain evidence="1">JCM 5069</strain>
    </source>
</reference>
<gene>
    <name evidence="1" type="ORF">GCM10018793_10290</name>
</gene>
<comment type="caution">
    <text evidence="1">The sequence shown here is derived from an EMBL/GenBank/DDBJ whole genome shotgun (WGS) entry which is preliminary data.</text>
</comment>
<evidence type="ECO:0000313" key="1">
    <source>
        <dbReference type="EMBL" id="GHH72758.1"/>
    </source>
</evidence>
<accession>A0A919FUP3</accession>
<dbReference type="AlphaFoldDB" id="A0A919FUP3"/>
<proteinExistence type="predicted"/>
<dbReference type="Proteomes" id="UP000603708">
    <property type="component" value="Unassembled WGS sequence"/>
</dbReference>
<keyword evidence="2" id="KW-1185">Reference proteome</keyword>
<evidence type="ECO:0000313" key="2">
    <source>
        <dbReference type="Proteomes" id="UP000603708"/>
    </source>
</evidence>
<sequence length="105" mass="11161">MRRGGRRVVPGHTLGIMTVTPRRHTVALKPRLADAEGRPDHGNSLRTVTVEATGDLGVSGFPRYSGHGVQAEIDPRTGAVEAITVDGGELPYGWVAEVVSEPAEH</sequence>
<dbReference type="EMBL" id="BNCD01000002">
    <property type="protein sequence ID" value="GHH72758.1"/>
    <property type="molecule type" value="Genomic_DNA"/>
</dbReference>
<protein>
    <submittedName>
        <fullName evidence="1">Uncharacterized protein</fullName>
    </submittedName>
</protein>
<organism evidence="1 2">
    <name type="scientific">Streptomyces sulfonofaciens</name>
    <dbReference type="NCBI Taxonomy" id="68272"/>
    <lineage>
        <taxon>Bacteria</taxon>
        <taxon>Bacillati</taxon>
        <taxon>Actinomycetota</taxon>
        <taxon>Actinomycetes</taxon>
        <taxon>Kitasatosporales</taxon>
        <taxon>Streptomycetaceae</taxon>
        <taxon>Streptomyces</taxon>
    </lineage>
</organism>
<reference evidence="1" key="1">
    <citation type="journal article" date="2014" name="Int. J. Syst. Evol. Microbiol.">
        <title>Complete genome sequence of Corynebacterium casei LMG S-19264T (=DSM 44701T), isolated from a smear-ripened cheese.</title>
        <authorList>
            <consortium name="US DOE Joint Genome Institute (JGI-PGF)"/>
            <person name="Walter F."/>
            <person name="Albersmeier A."/>
            <person name="Kalinowski J."/>
            <person name="Ruckert C."/>
        </authorList>
    </citation>
    <scope>NUCLEOTIDE SEQUENCE</scope>
    <source>
        <strain evidence="1">JCM 5069</strain>
    </source>
</reference>